<name>A0AA39MUB7_ARMTA</name>
<dbReference type="Proteomes" id="UP001175211">
    <property type="component" value="Unassembled WGS sequence"/>
</dbReference>
<dbReference type="InterPro" id="IPR001680">
    <property type="entry name" value="WD40_rpt"/>
</dbReference>
<dbReference type="GO" id="GO:0016226">
    <property type="term" value="P:iron-sulfur cluster assembly"/>
    <property type="evidence" value="ECO:0007669"/>
    <property type="project" value="TreeGrafter"/>
</dbReference>
<dbReference type="Gene3D" id="2.130.10.10">
    <property type="entry name" value="YVTN repeat-like/Quinoprotein amine dehydrogenase"/>
    <property type="match status" value="1"/>
</dbReference>
<dbReference type="Pfam" id="PF00400">
    <property type="entry name" value="WD40"/>
    <property type="match status" value="2"/>
</dbReference>
<dbReference type="RefSeq" id="XP_060325857.1">
    <property type="nucleotide sequence ID" value="XM_060483888.1"/>
</dbReference>
<dbReference type="PROSITE" id="PS50294">
    <property type="entry name" value="WD_REPEATS_REGION"/>
    <property type="match status" value="2"/>
</dbReference>
<dbReference type="SMART" id="SM00320">
    <property type="entry name" value="WD40"/>
    <property type="match status" value="2"/>
</dbReference>
<sequence length="98" mass="10944">MQVDFPYEISLIAELPGHEDRAWHIAWNPTKPILASCSSDKTVRLYDYTATKFTFLTSIPTGHTKTVRAIAWAPSGNTLATASFDSNVGIWEREDGEE</sequence>
<dbReference type="InterPro" id="IPR015943">
    <property type="entry name" value="WD40/YVTN_repeat-like_dom_sf"/>
</dbReference>
<dbReference type="GO" id="GO:0097361">
    <property type="term" value="C:cytosolic [4Fe-4S] assembly targeting complex"/>
    <property type="evidence" value="ECO:0007669"/>
    <property type="project" value="TreeGrafter"/>
</dbReference>
<feature type="repeat" description="WD" evidence="1">
    <location>
        <begin position="15"/>
        <end position="47"/>
    </location>
</feature>
<dbReference type="PROSITE" id="PS50082">
    <property type="entry name" value="WD_REPEATS_2"/>
    <property type="match status" value="2"/>
</dbReference>
<dbReference type="EMBL" id="JAUEPS010000046">
    <property type="protein sequence ID" value="KAK0446508.1"/>
    <property type="molecule type" value="Genomic_DNA"/>
</dbReference>
<accession>A0AA39MUB7</accession>
<comment type="caution">
    <text evidence="2">The sequence shown here is derived from an EMBL/GenBank/DDBJ whole genome shotgun (WGS) entry which is preliminary data.</text>
</comment>
<reference evidence="2" key="1">
    <citation type="submission" date="2023-06" db="EMBL/GenBank/DDBJ databases">
        <authorList>
            <consortium name="Lawrence Berkeley National Laboratory"/>
            <person name="Ahrendt S."/>
            <person name="Sahu N."/>
            <person name="Indic B."/>
            <person name="Wong-Bajracharya J."/>
            <person name="Merenyi Z."/>
            <person name="Ke H.-M."/>
            <person name="Monk M."/>
            <person name="Kocsube S."/>
            <person name="Drula E."/>
            <person name="Lipzen A."/>
            <person name="Balint B."/>
            <person name="Henrissat B."/>
            <person name="Andreopoulos B."/>
            <person name="Martin F.M."/>
            <person name="Harder C.B."/>
            <person name="Rigling D."/>
            <person name="Ford K.L."/>
            <person name="Foster G.D."/>
            <person name="Pangilinan J."/>
            <person name="Papanicolaou A."/>
            <person name="Barry K."/>
            <person name="LaButti K."/>
            <person name="Viragh M."/>
            <person name="Koriabine M."/>
            <person name="Yan M."/>
            <person name="Riley R."/>
            <person name="Champramary S."/>
            <person name="Plett K.L."/>
            <person name="Tsai I.J."/>
            <person name="Slot J."/>
            <person name="Sipos G."/>
            <person name="Plett J."/>
            <person name="Nagy L.G."/>
            <person name="Grigoriev I.V."/>
        </authorList>
    </citation>
    <scope>NUCLEOTIDE SEQUENCE</scope>
    <source>
        <strain evidence="2">CCBAS 213</strain>
    </source>
</reference>
<dbReference type="SUPFAM" id="SSF50978">
    <property type="entry name" value="WD40 repeat-like"/>
    <property type="match status" value="1"/>
</dbReference>
<dbReference type="AlphaFoldDB" id="A0AA39MUB7"/>
<evidence type="ECO:0000256" key="1">
    <source>
        <dbReference type="PROSITE-ProRule" id="PRU00221"/>
    </source>
</evidence>
<dbReference type="PANTHER" id="PTHR19920:SF0">
    <property type="entry name" value="CYTOSOLIC IRON-SULFUR PROTEIN ASSEMBLY PROTEIN CIAO1-RELATED"/>
    <property type="match status" value="1"/>
</dbReference>
<dbReference type="GeneID" id="85367436"/>
<evidence type="ECO:0000313" key="2">
    <source>
        <dbReference type="EMBL" id="KAK0446508.1"/>
    </source>
</evidence>
<keyword evidence="3" id="KW-1185">Reference proteome</keyword>
<dbReference type="InterPro" id="IPR036322">
    <property type="entry name" value="WD40_repeat_dom_sf"/>
</dbReference>
<gene>
    <name evidence="2" type="ORF">EV420DRAFT_891469</name>
</gene>
<organism evidence="2 3">
    <name type="scientific">Armillaria tabescens</name>
    <name type="common">Ringless honey mushroom</name>
    <name type="synonym">Agaricus tabescens</name>
    <dbReference type="NCBI Taxonomy" id="1929756"/>
    <lineage>
        <taxon>Eukaryota</taxon>
        <taxon>Fungi</taxon>
        <taxon>Dikarya</taxon>
        <taxon>Basidiomycota</taxon>
        <taxon>Agaricomycotina</taxon>
        <taxon>Agaricomycetes</taxon>
        <taxon>Agaricomycetidae</taxon>
        <taxon>Agaricales</taxon>
        <taxon>Marasmiineae</taxon>
        <taxon>Physalacriaceae</taxon>
        <taxon>Desarmillaria</taxon>
    </lineage>
</organism>
<proteinExistence type="predicted"/>
<dbReference type="PANTHER" id="PTHR19920">
    <property type="entry name" value="WD40 PROTEIN CIAO1"/>
    <property type="match status" value="1"/>
</dbReference>
<evidence type="ECO:0000313" key="3">
    <source>
        <dbReference type="Proteomes" id="UP001175211"/>
    </source>
</evidence>
<keyword evidence="1" id="KW-0853">WD repeat</keyword>
<protein>
    <submittedName>
        <fullName evidence="2">WD40-repeat-containing domain protein</fullName>
    </submittedName>
</protein>
<feature type="repeat" description="WD" evidence="1">
    <location>
        <begin position="60"/>
        <end position="98"/>
    </location>
</feature>